<evidence type="ECO:0000256" key="6">
    <source>
        <dbReference type="SAM" id="MobiDB-lite"/>
    </source>
</evidence>
<accession>A0A917LM43</accession>
<dbReference type="EMBL" id="BMEQ01000001">
    <property type="protein sequence ID" value="GGG42598.1"/>
    <property type="molecule type" value="Genomic_DNA"/>
</dbReference>
<keyword evidence="3 7" id="KW-0812">Transmembrane</keyword>
<evidence type="ECO:0000256" key="1">
    <source>
        <dbReference type="ARBA" id="ARBA00004651"/>
    </source>
</evidence>
<organism evidence="8 9">
    <name type="scientific">Kocuria dechangensis</name>
    <dbReference type="NCBI Taxonomy" id="1176249"/>
    <lineage>
        <taxon>Bacteria</taxon>
        <taxon>Bacillati</taxon>
        <taxon>Actinomycetota</taxon>
        <taxon>Actinomycetes</taxon>
        <taxon>Micrococcales</taxon>
        <taxon>Micrococcaceae</taxon>
        <taxon>Kocuria</taxon>
    </lineage>
</organism>
<dbReference type="Proteomes" id="UP000638848">
    <property type="component" value="Unassembled WGS sequence"/>
</dbReference>
<reference evidence="8" key="1">
    <citation type="journal article" date="2014" name="Int. J. Syst. Evol. Microbiol.">
        <title>Complete genome sequence of Corynebacterium casei LMG S-19264T (=DSM 44701T), isolated from a smear-ripened cheese.</title>
        <authorList>
            <consortium name="US DOE Joint Genome Institute (JGI-PGF)"/>
            <person name="Walter F."/>
            <person name="Albersmeier A."/>
            <person name="Kalinowski J."/>
            <person name="Ruckert C."/>
        </authorList>
    </citation>
    <scope>NUCLEOTIDE SEQUENCE</scope>
    <source>
        <strain evidence="8">CGMCC 1.12187</strain>
    </source>
</reference>
<evidence type="ECO:0000313" key="9">
    <source>
        <dbReference type="Proteomes" id="UP000638848"/>
    </source>
</evidence>
<evidence type="ECO:0000256" key="5">
    <source>
        <dbReference type="ARBA" id="ARBA00023136"/>
    </source>
</evidence>
<dbReference type="AlphaFoldDB" id="A0A917LM43"/>
<feature type="transmembrane region" description="Helical" evidence="7">
    <location>
        <begin position="196"/>
        <end position="223"/>
    </location>
</feature>
<feature type="transmembrane region" description="Helical" evidence="7">
    <location>
        <begin position="276"/>
        <end position="295"/>
    </location>
</feature>
<dbReference type="PANTHER" id="PTHR30213:SF1">
    <property type="entry name" value="INNER MEMBRANE PROTEIN YHJD"/>
    <property type="match status" value="1"/>
</dbReference>
<comment type="caution">
    <text evidence="8">The sequence shown here is derived from an EMBL/GenBank/DDBJ whole genome shotgun (WGS) entry which is preliminary data.</text>
</comment>
<evidence type="ECO:0000313" key="8">
    <source>
        <dbReference type="EMBL" id="GGG42598.1"/>
    </source>
</evidence>
<feature type="transmembrane region" description="Helical" evidence="7">
    <location>
        <begin position="307"/>
        <end position="324"/>
    </location>
</feature>
<reference evidence="8" key="2">
    <citation type="submission" date="2020-09" db="EMBL/GenBank/DDBJ databases">
        <authorList>
            <person name="Sun Q."/>
            <person name="Zhou Y."/>
        </authorList>
    </citation>
    <scope>NUCLEOTIDE SEQUENCE</scope>
    <source>
        <strain evidence="8">CGMCC 1.12187</strain>
    </source>
</reference>
<keyword evidence="2" id="KW-1003">Cell membrane</keyword>
<dbReference type="RefSeq" id="WP_188533899.1">
    <property type="nucleotide sequence ID" value="NZ_BMEQ01000001.1"/>
</dbReference>
<dbReference type="Pfam" id="PF03631">
    <property type="entry name" value="Virul_fac_BrkB"/>
    <property type="match status" value="1"/>
</dbReference>
<evidence type="ECO:0008006" key="10">
    <source>
        <dbReference type="Google" id="ProtNLM"/>
    </source>
</evidence>
<evidence type="ECO:0000256" key="7">
    <source>
        <dbReference type="SAM" id="Phobius"/>
    </source>
</evidence>
<feature type="transmembrane region" description="Helical" evidence="7">
    <location>
        <begin position="149"/>
        <end position="175"/>
    </location>
</feature>
<feature type="transmembrane region" description="Helical" evidence="7">
    <location>
        <begin position="83"/>
        <end position="108"/>
    </location>
</feature>
<comment type="subcellular location">
    <subcellularLocation>
        <location evidence="1">Cell membrane</location>
        <topology evidence="1">Multi-pass membrane protein</topology>
    </subcellularLocation>
</comment>
<keyword evidence="5 7" id="KW-0472">Membrane</keyword>
<keyword evidence="9" id="KW-1185">Reference proteome</keyword>
<sequence>MSTSARPRTGPAPEMPPRAVDRHGLRREALRQRALLRQRRDEGAGPAAVAGSLLMVALSELFRRLPVRVVNHYLFHGGPLMAAGLSFVLIFASTALLVVGFSLIGVFLGNDPVVRDAVVAAVTARVPGLLDTGAGGVVPLELLEDTRPFTLATAIGSGVLVLTGWRWVAGIRLAFRRLFEVPPARGMPIAAVPRDLLALGTLGVLLALSVVANSAASGLLGFLFGLAADAGWGGGPAWLGEGLTWALSTLLVVVLDALFALELVRGVAGLRLTRRALAVTVLAAAAGNFLLRYVGGTVIAGATANPYLLSAAIIVGVLVWFYLFSQVLLFSAALGAVVQADQHNGQVHPAGEAVAITVVPASSLPLRPEDR</sequence>
<name>A0A917LM43_9MICC</name>
<dbReference type="PANTHER" id="PTHR30213">
    <property type="entry name" value="INNER MEMBRANE PROTEIN YHJD"/>
    <property type="match status" value="1"/>
</dbReference>
<gene>
    <name evidence="8" type="ORF">GCM10011374_01220</name>
</gene>
<dbReference type="InterPro" id="IPR017039">
    <property type="entry name" value="Virul_fac_BrkB"/>
</dbReference>
<keyword evidence="4 7" id="KW-1133">Transmembrane helix</keyword>
<evidence type="ECO:0000256" key="3">
    <source>
        <dbReference type="ARBA" id="ARBA00022692"/>
    </source>
</evidence>
<evidence type="ECO:0000256" key="4">
    <source>
        <dbReference type="ARBA" id="ARBA00022989"/>
    </source>
</evidence>
<evidence type="ECO:0000256" key="2">
    <source>
        <dbReference type="ARBA" id="ARBA00022475"/>
    </source>
</evidence>
<proteinExistence type="predicted"/>
<feature type="region of interest" description="Disordered" evidence="6">
    <location>
        <begin position="1"/>
        <end position="22"/>
    </location>
</feature>
<dbReference type="GO" id="GO:0005886">
    <property type="term" value="C:plasma membrane"/>
    <property type="evidence" value="ECO:0007669"/>
    <property type="project" value="UniProtKB-SubCell"/>
</dbReference>
<protein>
    <recommendedName>
        <fullName evidence="10">YihY/virulence factor BrkB family protein</fullName>
    </recommendedName>
</protein>
<feature type="transmembrane region" description="Helical" evidence="7">
    <location>
        <begin position="243"/>
        <end position="264"/>
    </location>
</feature>